<evidence type="ECO:0000256" key="1">
    <source>
        <dbReference type="SAM" id="MobiDB-lite"/>
    </source>
</evidence>
<reference evidence="3 4" key="1">
    <citation type="journal article" date="2018" name="BMC Genomics">
        <title>Genomic evidence for intraspecific hybridization in a clonal and extremely halotolerant yeast.</title>
        <authorList>
            <person name="Gostincar C."/>
            <person name="Stajich J.E."/>
            <person name="Zupancic J."/>
            <person name="Zalar P."/>
            <person name="Gunde-Cimerman N."/>
        </authorList>
    </citation>
    <scope>NUCLEOTIDE SEQUENCE [LARGE SCALE GENOMIC DNA]</scope>
    <source>
        <strain evidence="3 4">EXF-151</strain>
    </source>
</reference>
<feature type="signal peptide" evidence="2">
    <location>
        <begin position="1"/>
        <end position="20"/>
    </location>
</feature>
<dbReference type="OrthoDB" id="3914042at2759"/>
<name>A0A3M7DB63_HORWE</name>
<evidence type="ECO:0000313" key="4">
    <source>
        <dbReference type="Proteomes" id="UP000270230"/>
    </source>
</evidence>
<feature type="chain" id="PRO_5018155401" description="Chitin-binding type-1 domain-containing protein" evidence="2">
    <location>
        <begin position="21"/>
        <end position="641"/>
    </location>
</feature>
<feature type="region of interest" description="Disordered" evidence="1">
    <location>
        <begin position="381"/>
        <end position="435"/>
    </location>
</feature>
<accession>A0A3M7DB63</accession>
<comment type="caution">
    <text evidence="3">The sequence shown here is derived from an EMBL/GenBank/DDBJ whole genome shotgun (WGS) entry which is preliminary data.</text>
</comment>
<organism evidence="3 4">
    <name type="scientific">Hortaea werneckii</name>
    <name type="common">Black yeast</name>
    <name type="synonym">Cladosporium werneckii</name>
    <dbReference type="NCBI Taxonomy" id="91943"/>
    <lineage>
        <taxon>Eukaryota</taxon>
        <taxon>Fungi</taxon>
        <taxon>Dikarya</taxon>
        <taxon>Ascomycota</taxon>
        <taxon>Pezizomycotina</taxon>
        <taxon>Dothideomycetes</taxon>
        <taxon>Dothideomycetidae</taxon>
        <taxon>Mycosphaerellales</taxon>
        <taxon>Teratosphaeriaceae</taxon>
        <taxon>Hortaea</taxon>
    </lineage>
</organism>
<evidence type="ECO:0000256" key="2">
    <source>
        <dbReference type="SAM" id="SignalP"/>
    </source>
</evidence>
<protein>
    <recommendedName>
        <fullName evidence="5">Chitin-binding type-1 domain-containing protein</fullName>
    </recommendedName>
</protein>
<sequence length="641" mass="66963">MHIFTAAIAALLAVLSFTIAKGEDDIVHSFAIPVSQDRSSGTYLAASSQPVPLSFSTISQRAEGPGLAATANILAATSGEAMLRQSRDKLVCDCGPGYCCLESGEDTRCVELAAAICASPFTPVAGFISQGTREVVTFPTATSTLRLEGLGPVLTESARIEDRSSTSQRSTVSQDDVLGKSGSAPSVTSSGLVDQPIETHATASIVTEPTCDDSGCCTFPPSWTACQGDYLTQVNEDILASMQILSSGPSGERSSQTTLELDDNNNAIRIFSTSTSNSRAGETVVVVQPVVILDQKAETDRERLDFTTMTSIRPFPTPSHYRISLDGQCGTVADTTCDGSCFGYCCGPDNMCGDDEDHCAPENCNPSVLYGRCWSSAWNTSTNDNSDHRRRDNPTTSNSSTEELTTVHETVTASQSVVNVSNTSTSSTEESSDSIAQVTYGVPTSSMEMSSVDHSSTHDGASIYTIVDATVTEVVTASEESSNNLLASMSTSTSTTTITNSITLTNPLNPAATTVVPANYTHPNISNTSINTEIFVSISTFSATGLTISSTEVSSTEAGSTLETGLGNSETSISSKVVSPSATETQPFNNGPQNFLPAATTNIGGQNHSSEGVKTTGGDGTFYMIAAVLGLAEIGGFMLLL</sequence>
<feature type="compositionally biased region" description="Low complexity" evidence="1">
    <location>
        <begin position="165"/>
        <end position="175"/>
    </location>
</feature>
<keyword evidence="2" id="KW-0732">Signal</keyword>
<dbReference type="AlphaFoldDB" id="A0A3M7DB63"/>
<dbReference type="VEuPathDB" id="FungiDB:BTJ68_08689"/>
<feature type="compositionally biased region" description="Low complexity" evidence="1">
    <location>
        <begin position="395"/>
        <end position="429"/>
    </location>
</feature>
<dbReference type="EMBL" id="QWIN01000033">
    <property type="protein sequence ID" value="RMY61519.1"/>
    <property type="molecule type" value="Genomic_DNA"/>
</dbReference>
<feature type="region of interest" description="Disordered" evidence="1">
    <location>
        <begin position="156"/>
        <end position="191"/>
    </location>
</feature>
<gene>
    <name evidence="3" type="ORF">D0865_00967</name>
</gene>
<proteinExistence type="predicted"/>
<evidence type="ECO:0000313" key="3">
    <source>
        <dbReference type="EMBL" id="RMY61519.1"/>
    </source>
</evidence>
<evidence type="ECO:0008006" key="5">
    <source>
        <dbReference type="Google" id="ProtNLM"/>
    </source>
</evidence>
<dbReference type="Proteomes" id="UP000270230">
    <property type="component" value="Unassembled WGS sequence"/>
</dbReference>